<keyword evidence="5 9" id="KW-0949">S-adenosyl-L-methionine</keyword>
<evidence type="ECO:0000313" key="11">
    <source>
        <dbReference type="Proteomes" id="UP001231124"/>
    </source>
</evidence>
<feature type="site" description="Participates in the substrate recognition with KAPA and in a stacking interaction with the adenine ring of SAM" evidence="9">
    <location>
        <position position="25"/>
    </location>
</feature>
<dbReference type="PANTHER" id="PTHR42684">
    <property type="entry name" value="ADENOSYLMETHIONINE-8-AMINO-7-OXONONANOATE AMINOTRANSFERASE"/>
    <property type="match status" value="1"/>
</dbReference>
<accession>A0ABU0HYJ4</accession>
<feature type="binding site" evidence="9">
    <location>
        <begin position="120"/>
        <end position="121"/>
    </location>
    <ligand>
        <name>pyridoxal 5'-phosphate</name>
        <dbReference type="ChEBI" id="CHEBI:597326"/>
    </ligand>
</feature>
<dbReference type="InterPro" id="IPR005815">
    <property type="entry name" value="BioA"/>
</dbReference>
<dbReference type="EMBL" id="JAUSVP010000004">
    <property type="protein sequence ID" value="MDQ0447407.1"/>
    <property type="molecule type" value="Genomic_DNA"/>
</dbReference>
<dbReference type="SUPFAM" id="SSF53383">
    <property type="entry name" value="PLP-dependent transferases"/>
    <property type="match status" value="1"/>
</dbReference>
<reference evidence="10 11" key="1">
    <citation type="submission" date="2023-07" db="EMBL/GenBank/DDBJ databases">
        <title>Genomic Encyclopedia of Type Strains, Phase IV (KMG-IV): sequencing the most valuable type-strain genomes for metagenomic binning, comparative biology and taxonomic classification.</title>
        <authorList>
            <person name="Goeker M."/>
        </authorList>
    </citation>
    <scope>NUCLEOTIDE SEQUENCE [LARGE SCALE GENOMIC DNA]</scope>
    <source>
        <strain evidence="10 11">DSM 19013</strain>
    </source>
</reference>
<dbReference type="InterPro" id="IPR049704">
    <property type="entry name" value="Aminotrans_3_PPA_site"/>
</dbReference>
<dbReference type="InterPro" id="IPR015422">
    <property type="entry name" value="PyrdxlP-dep_Trfase_small"/>
</dbReference>
<protein>
    <recommendedName>
        <fullName evidence="9">Adenosylmethionine-8-amino-7-oxononanoate aminotransferase</fullName>
        <ecNumber evidence="9">2.6.1.62</ecNumber>
    </recommendedName>
    <alternativeName>
        <fullName evidence="9">7,8-diamino-pelargonic acid aminotransferase</fullName>
        <shortName evidence="9">DAPA AT</shortName>
        <shortName evidence="9">DAPA aminotransferase</shortName>
    </alternativeName>
    <alternativeName>
        <fullName evidence="9">7,8-diaminononanoate synthase</fullName>
        <shortName evidence="9">DANS</shortName>
    </alternativeName>
    <alternativeName>
        <fullName evidence="9">Diaminopelargonic acid synthase</fullName>
    </alternativeName>
</protein>
<evidence type="ECO:0000256" key="8">
    <source>
        <dbReference type="ARBA" id="ARBA00048449"/>
    </source>
</evidence>
<keyword evidence="11" id="KW-1185">Reference proteome</keyword>
<dbReference type="PROSITE" id="PS00600">
    <property type="entry name" value="AA_TRANSFER_CLASS_3"/>
    <property type="match status" value="1"/>
</dbReference>
<dbReference type="EC" id="2.6.1.62" evidence="9"/>
<evidence type="ECO:0000256" key="3">
    <source>
        <dbReference type="ARBA" id="ARBA00022576"/>
    </source>
</evidence>
<comment type="subunit">
    <text evidence="9">Homodimer.</text>
</comment>
<feature type="binding site" evidence="9">
    <location>
        <position position="276"/>
    </location>
    <ligand>
        <name>substrate</name>
    </ligand>
</feature>
<dbReference type="InterPro" id="IPR005814">
    <property type="entry name" value="Aminotrans_3"/>
</dbReference>
<evidence type="ECO:0000256" key="6">
    <source>
        <dbReference type="ARBA" id="ARBA00022756"/>
    </source>
</evidence>
<comment type="subcellular location">
    <subcellularLocation>
        <location evidence="9">Cytoplasm</location>
    </subcellularLocation>
</comment>
<dbReference type="GO" id="GO:0004015">
    <property type="term" value="F:adenosylmethionine-8-amino-7-oxononanoate transaminase activity"/>
    <property type="evidence" value="ECO:0007669"/>
    <property type="project" value="UniProtKB-EC"/>
</dbReference>
<keyword evidence="4 9" id="KW-0808">Transferase</keyword>
<dbReference type="Pfam" id="PF00202">
    <property type="entry name" value="Aminotran_3"/>
    <property type="match status" value="1"/>
</dbReference>
<keyword evidence="9" id="KW-0963">Cytoplasm</keyword>
<evidence type="ECO:0000256" key="1">
    <source>
        <dbReference type="ARBA" id="ARBA00001933"/>
    </source>
</evidence>
<feature type="binding site" evidence="9">
    <location>
        <position position="310"/>
    </location>
    <ligand>
        <name>substrate</name>
    </ligand>
</feature>
<name>A0ABU0HYJ4_9HYPH</name>
<evidence type="ECO:0000256" key="7">
    <source>
        <dbReference type="ARBA" id="ARBA00022898"/>
    </source>
</evidence>
<keyword evidence="7 9" id="KW-0663">Pyridoxal phosphate</keyword>
<dbReference type="HAMAP" id="MF_00834">
    <property type="entry name" value="BioA"/>
    <property type="match status" value="1"/>
</dbReference>
<feature type="binding site" evidence="9">
    <location>
        <begin position="311"/>
        <end position="312"/>
    </location>
    <ligand>
        <name>pyridoxal 5'-phosphate</name>
        <dbReference type="ChEBI" id="CHEBI:597326"/>
    </ligand>
</feature>
<dbReference type="CDD" id="cd00610">
    <property type="entry name" value="OAT_like"/>
    <property type="match status" value="1"/>
</dbReference>
<feature type="modified residue" description="N6-(pyridoxal phosphate)lysine" evidence="9">
    <location>
        <position position="276"/>
    </location>
</feature>
<feature type="binding site" evidence="9">
    <location>
        <position position="394"/>
    </location>
    <ligand>
        <name>substrate</name>
    </ligand>
</feature>
<dbReference type="PANTHER" id="PTHR42684:SF17">
    <property type="entry name" value="ADENOSYLMETHIONINE-8-AMINO-7-OXONONANOATE AMINOTRANSFERASE"/>
    <property type="match status" value="1"/>
</dbReference>
<feature type="binding site" evidence="9">
    <location>
        <position position="60"/>
    </location>
    <ligand>
        <name>substrate</name>
    </ligand>
</feature>
<gene>
    <name evidence="9" type="primary">bioA</name>
    <name evidence="10" type="ORF">QO012_001903</name>
</gene>
<organism evidence="10 11">
    <name type="scientific">Methylobacterium aerolatum</name>
    <dbReference type="NCBI Taxonomy" id="418708"/>
    <lineage>
        <taxon>Bacteria</taxon>
        <taxon>Pseudomonadati</taxon>
        <taxon>Pseudomonadota</taxon>
        <taxon>Alphaproteobacteria</taxon>
        <taxon>Hyphomicrobiales</taxon>
        <taxon>Methylobacteriaceae</taxon>
        <taxon>Methylobacterium</taxon>
    </lineage>
</organism>
<evidence type="ECO:0000313" key="10">
    <source>
        <dbReference type="EMBL" id="MDQ0447407.1"/>
    </source>
</evidence>
<dbReference type="InterPro" id="IPR015421">
    <property type="entry name" value="PyrdxlP-dep_Trfase_major"/>
</dbReference>
<dbReference type="PIRSF" id="PIRSF000521">
    <property type="entry name" value="Transaminase_4ab_Lys_Orn"/>
    <property type="match status" value="1"/>
</dbReference>
<evidence type="ECO:0000256" key="5">
    <source>
        <dbReference type="ARBA" id="ARBA00022691"/>
    </source>
</evidence>
<dbReference type="InterPro" id="IPR015424">
    <property type="entry name" value="PyrdxlP-dep_Trfase"/>
</dbReference>
<comment type="similarity">
    <text evidence="9">Belongs to the class-III pyridoxal-phosphate-dependent aminotransferase family. BioA subfamily.</text>
</comment>
<comment type="function">
    <text evidence="9">Catalyzes the transfer of the alpha-amino group from S-adenosyl-L-methionine (SAM) to 7-keto-8-aminopelargonic acid (KAPA) to form 7,8-diaminopelargonic acid (DAPA). It is the only aminotransferase known to utilize SAM as an amino donor.</text>
</comment>
<dbReference type="Gene3D" id="3.90.1150.10">
    <property type="entry name" value="Aspartate Aminotransferase, domain 1"/>
    <property type="match status" value="1"/>
</dbReference>
<keyword evidence="3 9" id="KW-0032">Aminotransferase</keyword>
<dbReference type="NCBIfam" id="TIGR00508">
    <property type="entry name" value="bioA"/>
    <property type="match status" value="1"/>
</dbReference>
<feature type="binding site" evidence="9">
    <location>
        <position position="247"/>
    </location>
    <ligand>
        <name>pyridoxal 5'-phosphate</name>
        <dbReference type="ChEBI" id="CHEBI:597326"/>
    </ligand>
</feature>
<feature type="binding site" evidence="9">
    <location>
        <position position="153"/>
    </location>
    <ligand>
        <name>substrate</name>
    </ligand>
</feature>
<comment type="caution">
    <text evidence="10">The sequence shown here is derived from an EMBL/GenBank/DDBJ whole genome shotgun (WGS) entry which is preliminary data.</text>
</comment>
<dbReference type="Proteomes" id="UP001231124">
    <property type="component" value="Unassembled WGS sequence"/>
</dbReference>
<evidence type="ECO:0000256" key="4">
    <source>
        <dbReference type="ARBA" id="ARBA00022679"/>
    </source>
</evidence>
<dbReference type="Gene3D" id="3.40.640.10">
    <property type="entry name" value="Type I PLP-dependent aspartate aminotransferase-like (Major domain)"/>
    <property type="match status" value="1"/>
</dbReference>
<dbReference type="NCBIfam" id="NF004624">
    <property type="entry name" value="PRK05964.1"/>
    <property type="match status" value="1"/>
</dbReference>
<evidence type="ECO:0000256" key="9">
    <source>
        <dbReference type="HAMAP-Rule" id="MF_00834"/>
    </source>
</evidence>
<keyword evidence="6 9" id="KW-0093">Biotin biosynthesis</keyword>
<evidence type="ECO:0000256" key="2">
    <source>
        <dbReference type="ARBA" id="ARBA00005063"/>
    </source>
</evidence>
<comment type="catalytic activity">
    <reaction evidence="8 9">
        <text>(8S)-8-amino-7-oxononanoate + S-adenosyl-L-methionine = S-adenosyl-4-methylsulfanyl-2-oxobutanoate + (7R,8S)-7,8-diammoniononanoate</text>
        <dbReference type="Rhea" id="RHEA:16861"/>
        <dbReference type="ChEBI" id="CHEBI:16490"/>
        <dbReference type="ChEBI" id="CHEBI:59789"/>
        <dbReference type="ChEBI" id="CHEBI:149468"/>
        <dbReference type="ChEBI" id="CHEBI:149469"/>
        <dbReference type="EC" id="2.6.1.62"/>
    </reaction>
</comment>
<comment type="pathway">
    <text evidence="2 9">Cofactor biosynthesis; biotin biosynthesis; 7,8-diaminononanoate from 8-amino-7-oxononanoate (SAM route): step 1/1.</text>
</comment>
<sequence length="429" mass="45019">MTAPPAPGHAPAMTDGAATHLWRPYTQMKTAAPPLEAVATQGSRIRLRDGRDLIDGIASWWTAVHGYNHPHIAQAVSRQLAAMPHVMFGGLTHAPAERLAARLASLLPGDLDHVFLTDSGSVAVEVALKMAAQLWLNRGVAGRTRILAFRGGYHGDTMGAMSVCDPEEGMHRRFGAYLPGQVFADLPVDAAATAALDALLARHRDSLAAVIVEPLVQGAGGMRMHAPEVLATVARLAARHGLPLIADEIFTGFGRTGTLFACEQAGIVPDILCLSKALTGGTMALAATVARSEVFDAFWSDDPAAALMHGPTFMANPLACAAANASLDLFETEPRLAQARSIGECLASGLSPLRDVPGVADVRVLGAIGVVQLDHAPDLATLKARLVGRGVWVRPFGDIVYLTPALTISPDDLAVLIEALVATVREKAA</sequence>
<comment type="cofactor">
    <cofactor evidence="1 9">
        <name>pyridoxal 5'-phosphate</name>
        <dbReference type="ChEBI" id="CHEBI:597326"/>
    </cofactor>
</comment>
<proteinExistence type="inferred from homology"/>